<keyword evidence="1" id="KW-0472">Membrane</keyword>
<feature type="transmembrane region" description="Helical" evidence="1">
    <location>
        <begin position="12"/>
        <end position="36"/>
    </location>
</feature>
<accession>A0A133KJ86</accession>
<dbReference type="PATRIC" id="fig|1398.22.peg.2655"/>
<evidence type="ECO:0000256" key="1">
    <source>
        <dbReference type="SAM" id="Phobius"/>
    </source>
</evidence>
<organism evidence="2 3">
    <name type="scientific">Heyndrickxia coagulans</name>
    <name type="common">Weizmannia coagulans</name>
    <dbReference type="NCBI Taxonomy" id="1398"/>
    <lineage>
        <taxon>Bacteria</taxon>
        <taxon>Bacillati</taxon>
        <taxon>Bacillota</taxon>
        <taxon>Bacilli</taxon>
        <taxon>Bacillales</taxon>
        <taxon>Bacillaceae</taxon>
        <taxon>Heyndrickxia</taxon>
    </lineage>
</organism>
<keyword evidence="1" id="KW-1133">Transmembrane helix</keyword>
<dbReference type="Proteomes" id="UP000070376">
    <property type="component" value="Unassembled WGS sequence"/>
</dbReference>
<comment type="caution">
    <text evidence="2">The sequence shown here is derived from an EMBL/GenBank/DDBJ whole genome shotgun (WGS) entry which is preliminary data.</text>
</comment>
<evidence type="ECO:0000313" key="2">
    <source>
        <dbReference type="EMBL" id="KWZ79546.1"/>
    </source>
</evidence>
<dbReference type="EMBL" id="LRPN01000116">
    <property type="protein sequence ID" value="KWZ79546.1"/>
    <property type="molecule type" value="Genomic_DNA"/>
</dbReference>
<dbReference type="AlphaFoldDB" id="A0A133KJ86"/>
<evidence type="ECO:0000313" key="3">
    <source>
        <dbReference type="Proteomes" id="UP000070376"/>
    </source>
</evidence>
<name>A0A133KJ86_HEYCO</name>
<gene>
    <name evidence="2" type="ORF">HMPREF3213_02650</name>
</gene>
<sequence length="110" mass="12471">MLPFAKSPHASSAAGGILQTAFTALLLSSFFIIIYLPMLHHPSGGPFMSDPAPRLKNIFRKLLSLFKSMRDLWYSSVKEEICKVFESFQGCFSYKTYGRINQDRDQGCRL</sequence>
<proteinExistence type="predicted"/>
<keyword evidence="1" id="KW-0812">Transmembrane</keyword>
<reference evidence="3" key="1">
    <citation type="submission" date="2016-01" db="EMBL/GenBank/DDBJ databases">
        <authorList>
            <person name="Mitreva M."/>
            <person name="Pepin K.H."/>
            <person name="Mihindukulasuriya K.A."/>
            <person name="Fulton R."/>
            <person name="Fronick C."/>
            <person name="O'Laughlin M."/>
            <person name="Miner T."/>
            <person name="Herter B."/>
            <person name="Rosa B.A."/>
            <person name="Cordes M."/>
            <person name="Tomlinson C."/>
            <person name="Wollam A."/>
            <person name="Palsikar V.B."/>
            <person name="Mardis E.R."/>
            <person name="Wilson R.K."/>
        </authorList>
    </citation>
    <scope>NUCLEOTIDE SEQUENCE [LARGE SCALE GENOMIC DNA]</scope>
    <source>
        <strain evidence="3">GED7749B</strain>
    </source>
</reference>
<protein>
    <submittedName>
        <fullName evidence="2">Uncharacterized protein</fullName>
    </submittedName>
</protein>